<dbReference type="OrthoDB" id="5827859at2759"/>
<feature type="transmembrane region" description="Helical" evidence="2">
    <location>
        <begin position="108"/>
        <end position="131"/>
    </location>
</feature>
<feature type="compositionally biased region" description="Low complexity" evidence="1">
    <location>
        <begin position="81"/>
        <end position="97"/>
    </location>
</feature>
<feature type="compositionally biased region" description="Low complexity" evidence="1">
    <location>
        <begin position="11"/>
        <end position="25"/>
    </location>
</feature>
<evidence type="ECO:0000313" key="4">
    <source>
        <dbReference type="Proteomes" id="UP001152747"/>
    </source>
</evidence>
<reference evidence="3" key="1">
    <citation type="submission" date="2022-11" db="EMBL/GenBank/DDBJ databases">
        <authorList>
            <person name="Kikuchi T."/>
        </authorList>
    </citation>
    <scope>NUCLEOTIDE SEQUENCE</scope>
    <source>
        <strain evidence="3">PS1010</strain>
    </source>
</reference>
<accession>A0A9P1N5R1</accession>
<protein>
    <submittedName>
        <fullName evidence="3">Uncharacterized protein</fullName>
    </submittedName>
</protein>
<dbReference type="EMBL" id="CANHGI010000005">
    <property type="protein sequence ID" value="CAI5450834.1"/>
    <property type="molecule type" value="Genomic_DNA"/>
</dbReference>
<keyword evidence="4" id="KW-1185">Reference proteome</keyword>
<dbReference type="AlphaFoldDB" id="A0A9P1N5R1"/>
<feature type="region of interest" description="Disordered" evidence="1">
    <location>
        <begin position="67"/>
        <end position="99"/>
    </location>
</feature>
<evidence type="ECO:0000256" key="2">
    <source>
        <dbReference type="SAM" id="Phobius"/>
    </source>
</evidence>
<keyword evidence="2" id="KW-0472">Membrane</keyword>
<keyword evidence="2" id="KW-1133">Transmembrane helix</keyword>
<sequence>MADSPPPKPEPQQQQQSVRSSRVQLPRYTSIDLENELPEIYNTSLNPNLHDPDMTMFFNRNLPPFHSNWSKRHSPPPMYQSRSKSGSNSSIQSSTPSTKNKKIFSRNCLAGGFLCVFIVTPILILLVFYIIPRIVVVDNQPFQINQF</sequence>
<evidence type="ECO:0000256" key="1">
    <source>
        <dbReference type="SAM" id="MobiDB-lite"/>
    </source>
</evidence>
<dbReference type="Proteomes" id="UP001152747">
    <property type="component" value="Unassembled WGS sequence"/>
</dbReference>
<proteinExistence type="predicted"/>
<keyword evidence="2" id="KW-0812">Transmembrane</keyword>
<gene>
    <name evidence="3" type="ORF">CAMP_LOCUS13471</name>
</gene>
<feature type="compositionally biased region" description="Pro residues" evidence="1">
    <location>
        <begin position="1"/>
        <end position="10"/>
    </location>
</feature>
<evidence type="ECO:0000313" key="3">
    <source>
        <dbReference type="EMBL" id="CAI5450834.1"/>
    </source>
</evidence>
<name>A0A9P1N5R1_9PELO</name>
<comment type="caution">
    <text evidence="3">The sequence shown here is derived from an EMBL/GenBank/DDBJ whole genome shotgun (WGS) entry which is preliminary data.</text>
</comment>
<organism evidence="3 4">
    <name type="scientific">Caenorhabditis angaria</name>
    <dbReference type="NCBI Taxonomy" id="860376"/>
    <lineage>
        <taxon>Eukaryota</taxon>
        <taxon>Metazoa</taxon>
        <taxon>Ecdysozoa</taxon>
        <taxon>Nematoda</taxon>
        <taxon>Chromadorea</taxon>
        <taxon>Rhabditida</taxon>
        <taxon>Rhabditina</taxon>
        <taxon>Rhabditomorpha</taxon>
        <taxon>Rhabditoidea</taxon>
        <taxon>Rhabditidae</taxon>
        <taxon>Peloderinae</taxon>
        <taxon>Caenorhabditis</taxon>
    </lineage>
</organism>
<feature type="region of interest" description="Disordered" evidence="1">
    <location>
        <begin position="1"/>
        <end position="25"/>
    </location>
</feature>